<evidence type="ECO:0000313" key="3">
    <source>
        <dbReference type="Proteomes" id="UP000199501"/>
    </source>
</evidence>
<sequence>MSISQWLRPAGNEPPPDRRRARRLLAVIAAALVLAAGITWGIVLAVDEPRVVTCTAAPDVAPAVETLVHLIAGADC</sequence>
<organism evidence="2 3">
    <name type="scientific">Actinokineospora iranica</name>
    <dbReference type="NCBI Taxonomy" id="1271860"/>
    <lineage>
        <taxon>Bacteria</taxon>
        <taxon>Bacillati</taxon>
        <taxon>Actinomycetota</taxon>
        <taxon>Actinomycetes</taxon>
        <taxon>Pseudonocardiales</taxon>
        <taxon>Pseudonocardiaceae</taxon>
        <taxon>Actinokineospora</taxon>
    </lineage>
</organism>
<proteinExistence type="predicted"/>
<feature type="transmembrane region" description="Helical" evidence="1">
    <location>
        <begin position="24"/>
        <end position="46"/>
    </location>
</feature>
<reference evidence="3" key="1">
    <citation type="submission" date="2016-10" db="EMBL/GenBank/DDBJ databases">
        <authorList>
            <person name="Varghese N."/>
            <person name="Submissions S."/>
        </authorList>
    </citation>
    <scope>NUCLEOTIDE SEQUENCE [LARGE SCALE GENOMIC DNA]</scope>
    <source>
        <strain evidence="3">IBRC-M 10403</strain>
    </source>
</reference>
<keyword evidence="1" id="KW-0472">Membrane</keyword>
<protein>
    <submittedName>
        <fullName evidence="2">Uncharacterized protein</fullName>
    </submittedName>
</protein>
<evidence type="ECO:0000313" key="2">
    <source>
        <dbReference type="EMBL" id="SDD42811.1"/>
    </source>
</evidence>
<dbReference type="STRING" id="1271860.SAMN05216174_11115"/>
<dbReference type="AlphaFoldDB" id="A0A1G6UNH1"/>
<keyword evidence="1" id="KW-1133">Transmembrane helix</keyword>
<name>A0A1G6UNH1_9PSEU</name>
<keyword evidence="3" id="KW-1185">Reference proteome</keyword>
<gene>
    <name evidence="2" type="ORF">SAMN05216174_11115</name>
</gene>
<evidence type="ECO:0000256" key="1">
    <source>
        <dbReference type="SAM" id="Phobius"/>
    </source>
</evidence>
<dbReference type="EMBL" id="FMZZ01000011">
    <property type="protein sequence ID" value="SDD42811.1"/>
    <property type="molecule type" value="Genomic_DNA"/>
</dbReference>
<keyword evidence="1" id="KW-0812">Transmembrane</keyword>
<dbReference type="Proteomes" id="UP000199501">
    <property type="component" value="Unassembled WGS sequence"/>
</dbReference>
<accession>A0A1G6UNH1</accession>
<dbReference type="RefSeq" id="WP_091453771.1">
    <property type="nucleotide sequence ID" value="NZ_FMZZ01000011.1"/>
</dbReference>